<protein>
    <submittedName>
        <fullName evidence="2">Uncharacterized protein</fullName>
    </submittedName>
</protein>
<gene>
    <name evidence="2" type="ORF">Ahy_A10g048003</name>
</gene>
<dbReference type="Proteomes" id="UP000289738">
    <property type="component" value="Chromosome A10"/>
</dbReference>
<feature type="region of interest" description="Disordered" evidence="1">
    <location>
        <begin position="74"/>
        <end position="95"/>
    </location>
</feature>
<proteinExistence type="predicted"/>
<organism evidence="2 3">
    <name type="scientific">Arachis hypogaea</name>
    <name type="common">Peanut</name>
    <dbReference type="NCBI Taxonomy" id="3818"/>
    <lineage>
        <taxon>Eukaryota</taxon>
        <taxon>Viridiplantae</taxon>
        <taxon>Streptophyta</taxon>
        <taxon>Embryophyta</taxon>
        <taxon>Tracheophyta</taxon>
        <taxon>Spermatophyta</taxon>
        <taxon>Magnoliopsida</taxon>
        <taxon>eudicotyledons</taxon>
        <taxon>Gunneridae</taxon>
        <taxon>Pentapetalae</taxon>
        <taxon>rosids</taxon>
        <taxon>fabids</taxon>
        <taxon>Fabales</taxon>
        <taxon>Fabaceae</taxon>
        <taxon>Papilionoideae</taxon>
        <taxon>50 kb inversion clade</taxon>
        <taxon>dalbergioids sensu lato</taxon>
        <taxon>Dalbergieae</taxon>
        <taxon>Pterocarpus clade</taxon>
        <taxon>Arachis</taxon>
    </lineage>
</organism>
<reference evidence="2 3" key="1">
    <citation type="submission" date="2019-01" db="EMBL/GenBank/DDBJ databases">
        <title>Sequencing of cultivated peanut Arachis hypogaea provides insights into genome evolution and oil improvement.</title>
        <authorList>
            <person name="Chen X."/>
        </authorList>
    </citation>
    <scope>NUCLEOTIDE SEQUENCE [LARGE SCALE GENOMIC DNA]</scope>
    <source>
        <strain evidence="3">cv. Fuhuasheng</strain>
        <tissue evidence="2">Leaves</tissue>
    </source>
</reference>
<name>A0A445B421_ARAHY</name>
<evidence type="ECO:0000313" key="3">
    <source>
        <dbReference type="Proteomes" id="UP000289738"/>
    </source>
</evidence>
<evidence type="ECO:0000256" key="1">
    <source>
        <dbReference type="SAM" id="MobiDB-lite"/>
    </source>
</evidence>
<dbReference type="EMBL" id="SDMP01000010">
    <property type="protein sequence ID" value="RYR33420.1"/>
    <property type="molecule type" value="Genomic_DNA"/>
</dbReference>
<accession>A0A445B421</accession>
<evidence type="ECO:0000313" key="2">
    <source>
        <dbReference type="EMBL" id="RYR33420.1"/>
    </source>
</evidence>
<keyword evidence="3" id="KW-1185">Reference proteome</keyword>
<comment type="caution">
    <text evidence="2">The sequence shown here is derived from an EMBL/GenBank/DDBJ whole genome shotgun (WGS) entry which is preliminary data.</text>
</comment>
<dbReference type="AlphaFoldDB" id="A0A445B421"/>
<sequence length="123" mass="14261">MLRKYLNLKHGEIATYFKRRYKHYERFEIHGWLTNMAVDFGKSICAYRFWQIIAELTHYFTSFSTVLIQLTRPKKLPPKRRPTQPSPATNMDPMQGASSEIAAGLAGVMKFVPTPGFIPPRKK</sequence>